<proteinExistence type="predicted"/>
<dbReference type="InterPro" id="IPR036397">
    <property type="entry name" value="RNaseH_sf"/>
</dbReference>
<organism evidence="1 2">
    <name type="scientific">Phytophthora palmivora</name>
    <dbReference type="NCBI Taxonomy" id="4796"/>
    <lineage>
        <taxon>Eukaryota</taxon>
        <taxon>Sar</taxon>
        <taxon>Stramenopiles</taxon>
        <taxon>Oomycota</taxon>
        <taxon>Peronosporomycetes</taxon>
        <taxon>Peronosporales</taxon>
        <taxon>Peronosporaceae</taxon>
        <taxon>Phytophthora</taxon>
    </lineage>
</organism>
<accession>A0A2P4X9Z4</accession>
<keyword evidence="2" id="KW-1185">Reference proteome</keyword>
<dbReference type="GO" id="GO:0003676">
    <property type="term" value="F:nucleic acid binding"/>
    <property type="evidence" value="ECO:0007669"/>
    <property type="project" value="InterPro"/>
</dbReference>
<dbReference type="OrthoDB" id="116368at2759"/>
<evidence type="ECO:0008006" key="3">
    <source>
        <dbReference type="Google" id="ProtNLM"/>
    </source>
</evidence>
<gene>
    <name evidence="1" type="ORF">PHPALM_28484</name>
</gene>
<protein>
    <recommendedName>
        <fullName evidence="3">Tc1-like transposase DDE domain-containing protein</fullName>
    </recommendedName>
</protein>
<name>A0A2P4X9Z4_9STRA</name>
<dbReference type="AlphaFoldDB" id="A0A2P4X9Z4"/>
<dbReference type="Proteomes" id="UP000237271">
    <property type="component" value="Unassembled WGS sequence"/>
</dbReference>
<evidence type="ECO:0000313" key="2">
    <source>
        <dbReference type="Proteomes" id="UP000237271"/>
    </source>
</evidence>
<reference evidence="1 2" key="1">
    <citation type="journal article" date="2017" name="Genome Biol. Evol.">
        <title>Phytophthora megakarya and P. palmivora, closely related causal agents of cacao black pod rot, underwent increases in genome sizes and gene numbers by different mechanisms.</title>
        <authorList>
            <person name="Ali S.S."/>
            <person name="Shao J."/>
            <person name="Lary D.J."/>
            <person name="Kronmiller B."/>
            <person name="Shen D."/>
            <person name="Strem M.D."/>
            <person name="Amoako-Attah I."/>
            <person name="Akrofi A.Y."/>
            <person name="Begoude B.A."/>
            <person name="Ten Hoopen G.M."/>
            <person name="Coulibaly K."/>
            <person name="Kebe B.I."/>
            <person name="Melnick R.L."/>
            <person name="Guiltinan M.J."/>
            <person name="Tyler B.M."/>
            <person name="Meinhardt L.W."/>
            <person name="Bailey B.A."/>
        </authorList>
    </citation>
    <scope>NUCLEOTIDE SEQUENCE [LARGE SCALE GENOMIC DNA]</scope>
    <source>
        <strain evidence="2">sbr112.9</strain>
    </source>
</reference>
<dbReference type="Gene3D" id="3.30.420.10">
    <property type="entry name" value="Ribonuclease H-like superfamily/Ribonuclease H"/>
    <property type="match status" value="1"/>
</dbReference>
<dbReference type="EMBL" id="NCKW01015589">
    <property type="protein sequence ID" value="POM62370.1"/>
    <property type="molecule type" value="Genomic_DNA"/>
</dbReference>
<evidence type="ECO:0000313" key="1">
    <source>
        <dbReference type="EMBL" id="POM62370.1"/>
    </source>
</evidence>
<comment type="caution">
    <text evidence="1">The sequence shown here is derived from an EMBL/GenBank/DDBJ whole genome shotgun (WGS) entry which is preliminary data.</text>
</comment>
<sequence>MQTSVDSKFKKIHVIAVVSSKCLVKSHFALFTSGFAKDFIRRFLRHIQGSTPLDQVVVVLDNAPNHNSAKDGFEEDKFSTTEMMKLGSDPPMLNPTENMFSAYKRTVKRSLARQR</sequence>